<feature type="non-terminal residue" evidence="1">
    <location>
        <position position="1"/>
    </location>
</feature>
<accession>A0A9P5ZFY5</accession>
<comment type="caution">
    <text evidence="1">The sequence shown here is derived from an EMBL/GenBank/DDBJ whole genome shotgun (WGS) entry which is preliminary data.</text>
</comment>
<evidence type="ECO:0000313" key="1">
    <source>
        <dbReference type="EMBL" id="KAF9487009.1"/>
    </source>
</evidence>
<organism evidence="1 2">
    <name type="scientific">Pleurotus eryngii</name>
    <name type="common">Boletus of the steppes</name>
    <dbReference type="NCBI Taxonomy" id="5323"/>
    <lineage>
        <taxon>Eukaryota</taxon>
        <taxon>Fungi</taxon>
        <taxon>Dikarya</taxon>
        <taxon>Basidiomycota</taxon>
        <taxon>Agaricomycotina</taxon>
        <taxon>Agaricomycetes</taxon>
        <taxon>Agaricomycetidae</taxon>
        <taxon>Agaricales</taxon>
        <taxon>Pleurotineae</taxon>
        <taxon>Pleurotaceae</taxon>
        <taxon>Pleurotus</taxon>
    </lineage>
</organism>
<evidence type="ECO:0000313" key="2">
    <source>
        <dbReference type="Proteomes" id="UP000807025"/>
    </source>
</evidence>
<sequence>ILDLEVLKLEYFYPTFADYILEEHTVSTCSRNSKESGGNNYIRNTGGLGSRVYAWPESIAKMHVESQQVTTLSWTKAKAAPFQLMKLQGNGGGASMAHMLFEQNHLEANPPPLMTFRLWQANGSVQDFSVGVFLVILGALEELPEGVEGLRRASEAKNGGCNTNFILVIFGAVSGMATGGGREAGGRRAYSMETKYKLVLARNKRTQLHRQDGDGYM</sequence>
<dbReference type="EMBL" id="MU154839">
    <property type="protein sequence ID" value="KAF9487009.1"/>
    <property type="molecule type" value="Genomic_DNA"/>
</dbReference>
<proteinExistence type="predicted"/>
<name>A0A9P5ZFY5_PLEER</name>
<dbReference type="AlphaFoldDB" id="A0A9P5ZFY5"/>
<keyword evidence="2" id="KW-1185">Reference proteome</keyword>
<gene>
    <name evidence="1" type="ORF">BDN71DRAFT_1437173</name>
</gene>
<dbReference type="Proteomes" id="UP000807025">
    <property type="component" value="Unassembled WGS sequence"/>
</dbReference>
<reference evidence="1" key="1">
    <citation type="submission" date="2020-11" db="EMBL/GenBank/DDBJ databases">
        <authorList>
            <consortium name="DOE Joint Genome Institute"/>
            <person name="Ahrendt S."/>
            <person name="Riley R."/>
            <person name="Andreopoulos W."/>
            <person name="Labutti K."/>
            <person name="Pangilinan J."/>
            <person name="Ruiz-Duenas F.J."/>
            <person name="Barrasa J.M."/>
            <person name="Sanchez-Garcia M."/>
            <person name="Camarero S."/>
            <person name="Miyauchi S."/>
            <person name="Serrano A."/>
            <person name="Linde D."/>
            <person name="Babiker R."/>
            <person name="Drula E."/>
            <person name="Ayuso-Fernandez I."/>
            <person name="Pacheco R."/>
            <person name="Padilla G."/>
            <person name="Ferreira P."/>
            <person name="Barriuso J."/>
            <person name="Kellner H."/>
            <person name="Castanera R."/>
            <person name="Alfaro M."/>
            <person name="Ramirez L."/>
            <person name="Pisabarro A.G."/>
            <person name="Kuo A."/>
            <person name="Tritt A."/>
            <person name="Lipzen A."/>
            <person name="He G."/>
            <person name="Yan M."/>
            <person name="Ng V."/>
            <person name="Cullen D."/>
            <person name="Martin F."/>
            <person name="Rosso M.-N."/>
            <person name="Henrissat B."/>
            <person name="Hibbett D."/>
            <person name="Martinez A.T."/>
            <person name="Grigoriev I.V."/>
        </authorList>
    </citation>
    <scope>NUCLEOTIDE SEQUENCE</scope>
    <source>
        <strain evidence="1">ATCC 90797</strain>
    </source>
</reference>
<protein>
    <submittedName>
        <fullName evidence="1">Uncharacterized protein</fullName>
    </submittedName>
</protein>